<dbReference type="InterPro" id="IPR050155">
    <property type="entry name" value="HAD-like_hydrolase_sf"/>
</dbReference>
<dbReference type="InterPro" id="IPR023198">
    <property type="entry name" value="PGP-like_dom2"/>
</dbReference>
<dbReference type="InterPro" id="IPR036412">
    <property type="entry name" value="HAD-like_sf"/>
</dbReference>
<dbReference type="SFLD" id="SFLDS00003">
    <property type="entry name" value="Haloacid_Dehalogenase"/>
    <property type="match status" value="1"/>
</dbReference>
<protein>
    <recommendedName>
        <fullName evidence="3">HAD family hydrolase</fullName>
    </recommendedName>
</protein>
<evidence type="ECO:0000313" key="1">
    <source>
        <dbReference type="EMBL" id="KKK33811.1"/>
    </source>
</evidence>
<dbReference type="PANTHER" id="PTHR43434:SF1">
    <property type="entry name" value="PHOSPHOGLYCOLATE PHOSPHATASE"/>
    <property type="match status" value="1"/>
</dbReference>
<dbReference type="Pfam" id="PF13419">
    <property type="entry name" value="HAD_2"/>
    <property type="match status" value="1"/>
</dbReference>
<dbReference type="InterPro" id="IPR041492">
    <property type="entry name" value="HAD_2"/>
</dbReference>
<dbReference type="PATRIC" id="fig|1432562.3.peg.1849"/>
<dbReference type="GO" id="GO:0006281">
    <property type="term" value="P:DNA repair"/>
    <property type="evidence" value="ECO:0007669"/>
    <property type="project" value="TreeGrafter"/>
</dbReference>
<accession>A0A0M2SJH5</accession>
<evidence type="ECO:0000313" key="2">
    <source>
        <dbReference type="Proteomes" id="UP000034287"/>
    </source>
</evidence>
<evidence type="ECO:0008006" key="3">
    <source>
        <dbReference type="Google" id="ProtNLM"/>
    </source>
</evidence>
<dbReference type="NCBIfam" id="TIGR01509">
    <property type="entry name" value="HAD-SF-IA-v3"/>
    <property type="match status" value="1"/>
</dbReference>
<dbReference type="SFLD" id="SFLDG01129">
    <property type="entry name" value="C1.5:_HAD__Beta-PGM__Phosphata"/>
    <property type="match status" value="1"/>
</dbReference>
<dbReference type="InterPro" id="IPR023214">
    <property type="entry name" value="HAD_sf"/>
</dbReference>
<gene>
    <name evidence="1" type="ORF">WN59_09350</name>
</gene>
<comment type="caution">
    <text evidence="1">The sequence shown here is derived from an EMBL/GenBank/DDBJ whole genome shotgun (WGS) entry which is preliminary data.</text>
</comment>
<dbReference type="Gene3D" id="3.40.50.1000">
    <property type="entry name" value="HAD superfamily/HAD-like"/>
    <property type="match status" value="1"/>
</dbReference>
<organism evidence="1 2">
    <name type="scientific">Salinicoccus sediminis</name>
    <dbReference type="NCBI Taxonomy" id="1432562"/>
    <lineage>
        <taxon>Bacteria</taxon>
        <taxon>Bacillati</taxon>
        <taxon>Bacillota</taxon>
        <taxon>Bacilli</taxon>
        <taxon>Bacillales</taxon>
        <taxon>Staphylococcaceae</taxon>
        <taxon>Salinicoccus</taxon>
    </lineage>
</organism>
<sequence>MSIGVILDFDGTIIDSETNLYNAINRNLADRGHKPLEIERYKESIGSESDELDAYILERVGEEGVRAIAEEHLRTCLELECYPHILKLMDYCRDNGIPVAVATSSRRSDITPMLEHFGILDAFVSVRGKEDVEHVKPDPALYRLAGKDLGLAPADIYAIEDTVNGSLAAVRAGMNAIVLTNEMTGDMDFDTVDYFAKDITYEEIIEILEGKPAVKE</sequence>
<dbReference type="GO" id="GO:0008967">
    <property type="term" value="F:phosphoglycolate phosphatase activity"/>
    <property type="evidence" value="ECO:0007669"/>
    <property type="project" value="TreeGrafter"/>
</dbReference>
<name>A0A0M2SJH5_9STAP</name>
<keyword evidence="2" id="KW-1185">Reference proteome</keyword>
<proteinExistence type="predicted"/>
<dbReference type="PANTHER" id="PTHR43434">
    <property type="entry name" value="PHOSPHOGLYCOLATE PHOSPHATASE"/>
    <property type="match status" value="1"/>
</dbReference>
<dbReference type="Gene3D" id="1.10.150.240">
    <property type="entry name" value="Putative phosphatase, domain 2"/>
    <property type="match status" value="1"/>
</dbReference>
<reference evidence="1 2" key="1">
    <citation type="submission" date="2015-04" db="EMBL/GenBank/DDBJ databases">
        <title>Taxonomic description and genome sequence of Salinicoccus sediminis sp. nov., a novel hyper halotolerant bacterium isolated from marine sediment.</title>
        <authorList>
            <person name="Mathan Kumar R."/>
            <person name="Kaur G."/>
            <person name="Kumar N."/>
            <person name="Kumar A."/>
            <person name="Singh N.K."/>
            <person name="Kaur N."/>
            <person name="Mayilraj S."/>
        </authorList>
    </citation>
    <scope>NUCLEOTIDE SEQUENCE [LARGE SCALE GENOMIC DNA]</scope>
    <source>
        <strain evidence="1 2">SV-16</strain>
    </source>
</reference>
<dbReference type="SUPFAM" id="SSF56784">
    <property type="entry name" value="HAD-like"/>
    <property type="match status" value="1"/>
</dbReference>
<dbReference type="InterPro" id="IPR006439">
    <property type="entry name" value="HAD-SF_hydro_IA"/>
</dbReference>
<dbReference type="STRING" id="1432562.WN59_09350"/>
<dbReference type="EMBL" id="LAYZ01000024">
    <property type="protein sequence ID" value="KKK33811.1"/>
    <property type="molecule type" value="Genomic_DNA"/>
</dbReference>
<dbReference type="AlphaFoldDB" id="A0A0M2SJH5"/>
<dbReference type="OrthoDB" id="9797743at2"/>
<dbReference type="RefSeq" id="WP_046516279.1">
    <property type="nucleotide sequence ID" value="NZ_LAYZ01000024.1"/>
</dbReference>
<dbReference type="Proteomes" id="UP000034287">
    <property type="component" value="Unassembled WGS sequence"/>
</dbReference>